<feature type="coiled-coil region" evidence="8">
    <location>
        <begin position="151"/>
        <end position="178"/>
    </location>
</feature>
<dbReference type="InterPro" id="IPR010978">
    <property type="entry name" value="tRNA-bd_arm"/>
</dbReference>
<evidence type="ECO:0000256" key="3">
    <source>
        <dbReference type="ARBA" id="ARBA00022741"/>
    </source>
</evidence>
<sequence>MRSAKLKLRRLASLRYYASQVPSKGPLIYGFKPPAAPEPAQTGSSAASASSSAKSTTGSSPNRPTPSMPVSSLPKPRLDYNALLSDPDHTTLNAIRRASPLTRDHLSHLTRLRETQLILLQKLSTIRGKQKEIGSLIKTGLGDPEENKRQAKKLKTRVKEYEANLNETEAELLDLALALPNFSHPSSPVGEEANAITLETFGPDTKLKQVDNRRDHVDFASHYDLLDNDASATTTGGSWPFLKSTLALLEQALINYALSVAIRHGFTPVIPPDVVKSDIAWRCGFQPRDSHTNPSTQTYHLSPSGSGSGSSSDPSVQSHLCLAGTSEIPLAGLFANRLFHEEDLPRKVVGVGRAFRAEAGARGSDTRGLYRVHQFTKVELFAVTAQNGSEGLMEEIRAVQKEIAQGLGLSVRVLDMPTEELGASAHRKYDMEAWMPGRGKWGEITSTSNCTDYQSRRLSITYRPSPSNTAFDPTQSPPPTPAELAQPPSNKDKTGPFPFAHTLNGTAAAIPRLLVALIENGIRFNDVNNKDGSKAGAGAGAGAGYDGLDLPVALQRFWVGRDVVGDGKNKGSIRWV</sequence>
<dbReference type="InterPro" id="IPR045864">
    <property type="entry name" value="aa-tRNA-synth_II/BPL/LPL"/>
</dbReference>
<proteinExistence type="predicted"/>
<dbReference type="InterPro" id="IPR002317">
    <property type="entry name" value="Ser-tRNA-ligase_type_1"/>
</dbReference>
<keyword evidence="8" id="KW-0175">Coiled coil</keyword>
<dbReference type="Proteomes" id="UP000092666">
    <property type="component" value="Unassembled WGS sequence"/>
</dbReference>
<keyword evidence="4" id="KW-0067">ATP-binding</keyword>
<dbReference type="SUPFAM" id="SSF55681">
    <property type="entry name" value="Class II aaRS and biotin synthetases"/>
    <property type="match status" value="1"/>
</dbReference>
<evidence type="ECO:0000313" key="11">
    <source>
        <dbReference type="EMBL" id="OCF31500.1"/>
    </source>
</evidence>
<evidence type="ECO:0000256" key="7">
    <source>
        <dbReference type="ARBA" id="ARBA00034892"/>
    </source>
</evidence>
<feature type="region of interest" description="Disordered" evidence="9">
    <location>
        <begin position="462"/>
        <end position="497"/>
    </location>
</feature>
<dbReference type="PRINTS" id="PR00981">
    <property type="entry name" value="TRNASYNTHSER"/>
</dbReference>
<feature type="compositionally biased region" description="Polar residues" evidence="9">
    <location>
        <begin position="292"/>
        <end position="301"/>
    </location>
</feature>
<evidence type="ECO:0000256" key="1">
    <source>
        <dbReference type="ARBA" id="ARBA00012840"/>
    </source>
</evidence>
<feature type="region of interest" description="Disordered" evidence="9">
    <location>
        <begin position="24"/>
        <end position="85"/>
    </location>
</feature>
<accession>A0A1B9GKB9</accession>
<dbReference type="UniPathway" id="UPA00906">
    <property type="reaction ID" value="UER00895"/>
</dbReference>
<evidence type="ECO:0000256" key="9">
    <source>
        <dbReference type="SAM" id="MobiDB-lite"/>
    </source>
</evidence>
<dbReference type="Gene3D" id="3.30.930.10">
    <property type="entry name" value="Bira Bifunctional Protein, Domain 2"/>
    <property type="match status" value="1"/>
</dbReference>
<dbReference type="InterPro" id="IPR002314">
    <property type="entry name" value="aa-tRNA-synt_IIb"/>
</dbReference>
<dbReference type="OrthoDB" id="10264585at2759"/>
<dbReference type="GO" id="GO:0006434">
    <property type="term" value="P:seryl-tRNA aminoacylation"/>
    <property type="evidence" value="ECO:0007669"/>
    <property type="project" value="InterPro"/>
</dbReference>
<reference evidence="11 12" key="1">
    <citation type="submission" date="2013-07" db="EMBL/GenBank/DDBJ databases">
        <title>The Genome Sequence of Cryptococcus heveanensis BCC8398.</title>
        <authorList>
            <consortium name="The Broad Institute Genome Sequencing Platform"/>
            <person name="Cuomo C."/>
            <person name="Litvintseva A."/>
            <person name="Chen Y."/>
            <person name="Heitman J."/>
            <person name="Sun S."/>
            <person name="Springer D."/>
            <person name="Dromer F."/>
            <person name="Young S.K."/>
            <person name="Zeng Q."/>
            <person name="Gargeya S."/>
            <person name="Fitzgerald M."/>
            <person name="Abouelleil A."/>
            <person name="Alvarado L."/>
            <person name="Berlin A.M."/>
            <person name="Chapman S.B."/>
            <person name="Dewar J."/>
            <person name="Goldberg J."/>
            <person name="Griggs A."/>
            <person name="Gujja S."/>
            <person name="Hansen M."/>
            <person name="Howarth C."/>
            <person name="Imamovic A."/>
            <person name="Larimer J."/>
            <person name="McCowan C."/>
            <person name="Murphy C."/>
            <person name="Pearson M."/>
            <person name="Priest M."/>
            <person name="Roberts A."/>
            <person name="Saif S."/>
            <person name="Shea T."/>
            <person name="Sykes S."/>
            <person name="Wortman J."/>
            <person name="Nusbaum C."/>
            <person name="Birren B."/>
        </authorList>
    </citation>
    <scope>NUCLEOTIDE SEQUENCE [LARGE SCALE GENOMIC DNA]</scope>
    <source>
        <strain evidence="11 12">BCC8398</strain>
    </source>
</reference>
<evidence type="ECO:0000313" key="12">
    <source>
        <dbReference type="Proteomes" id="UP000092666"/>
    </source>
</evidence>
<gene>
    <name evidence="11" type="ORF">I316_06903</name>
</gene>
<organism evidence="11 12">
    <name type="scientific">Kwoniella heveanensis BCC8398</name>
    <dbReference type="NCBI Taxonomy" id="1296120"/>
    <lineage>
        <taxon>Eukaryota</taxon>
        <taxon>Fungi</taxon>
        <taxon>Dikarya</taxon>
        <taxon>Basidiomycota</taxon>
        <taxon>Agaricomycotina</taxon>
        <taxon>Tremellomycetes</taxon>
        <taxon>Tremellales</taxon>
        <taxon>Cryptococcaceae</taxon>
        <taxon>Kwoniella</taxon>
    </lineage>
</organism>
<dbReference type="EMBL" id="KV700134">
    <property type="protein sequence ID" value="OCF31500.1"/>
    <property type="molecule type" value="Genomic_DNA"/>
</dbReference>
<feature type="compositionally biased region" description="Polar residues" evidence="9">
    <location>
        <begin position="462"/>
        <end position="474"/>
    </location>
</feature>
<reference evidence="12" key="2">
    <citation type="submission" date="2013-12" db="EMBL/GenBank/DDBJ databases">
        <title>Evolution of pathogenesis and genome organization in the Tremellales.</title>
        <authorList>
            <person name="Cuomo C."/>
            <person name="Litvintseva A."/>
            <person name="Heitman J."/>
            <person name="Chen Y."/>
            <person name="Sun S."/>
            <person name="Springer D."/>
            <person name="Dromer F."/>
            <person name="Young S."/>
            <person name="Zeng Q."/>
            <person name="Chapman S."/>
            <person name="Gujja S."/>
            <person name="Saif S."/>
            <person name="Birren B."/>
        </authorList>
    </citation>
    <scope>NUCLEOTIDE SEQUENCE [LARGE SCALE GENOMIC DNA]</scope>
    <source>
        <strain evidence="12">BCC8398</strain>
    </source>
</reference>
<dbReference type="InterPro" id="IPR015866">
    <property type="entry name" value="Ser-tRNA-synth_1_N"/>
</dbReference>
<evidence type="ECO:0000256" key="4">
    <source>
        <dbReference type="ARBA" id="ARBA00022840"/>
    </source>
</evidence>
<dbReference type="GO" id="GO:0004828">
    <property type="term" value="F:serine-tRNA ligase activity"/>
    <property type="evidence" value="ECO:0007669"/>
    <property type="project" value="UniProtKB-EC"/>
</dbReference>
<dbReference type="GO" id="GO:0005524">
    <property type="term" value="F:ATP binding"/>
    <property type="evidence" value="ECO:0007669"/>
    <property type="project" value="UniProtKB-KW"/>
</dbReference>
<dbReference type="InterPro" id="IPR042103">
    <property type="entry name" value="SerRS_1_N_sf"/>
</dbReference>
<feature type="domain" description="Aminoacyl-transfer RNA synthetases class-II family profile" evidence="10">
    <location>
        <begin position="263"/>
        <end position="520"/>
    </location>
</feature>
<evidence type="ECO:0000256" key="6">
    <source>
        <dbReference type="ARBA" id="ARBA00031113"/>
    </source>
</evidence>
<dbReference type="Gene3D" id="1.10.287.40">
    <property type="entry name" value="Serine-tRNA synthetase, tRNA binding domain"/>
    <property type="match status" value="1"/>
</dbReference>
<dbReference type="PROSITE" id="PS50862">
    <property type="entry name" value="AA_TRNA_LIGASE_II"/>
    <property type="match status" value="1"/>
</dbReference>
<keyword evidence="12" id="KW-1185">Reference proteome</keyword>
<dbReference type="Pfam" id="PF02403">
    <property type="entry name" value="Seryl_tRNA_N"/>
    <property type="match status" value="1"/>
</dbReference>
<feature type="compositionally biased region" description="Low complexity" evidence="9">
    <location>
        <begin position="302"/>
        <end position="315"/>
    </location>
</feature>
<dbReference type="Pfam" id="PF00587">
    <property type="entry name" value="tRNA-synt_2b"/>
    <property type="match status" value="1"/>
</dbReference>
<feature type="region of interest" description="Disordered" evidence="9">
    <location>
        <begin position="286"/>
        <end position="316"/>
    </location>
</feature>
<dbReference type="FunFam" id="3.30.930.10:FF:000143">
    <property type="entry name" value="Chromosome 9, whole genome shotgun sequence"/>
    <property type="match status" value="1"/>
</dbReference>
<keyword evidence="3" id="KW-0547">Nucleotide-binding</keyword>
<evidence type="ECO:0000256" key="2">
    <source>
        <dbReference type="ARBA" id="ARBA00022598"/>
    </source>
</evidence>
<keyword evidence="5" id="KW-0030">Aminoacyl-tRNA synthetase</keyword>
<protein>
    <recommendedName>
        <fullName evidence="1">serine--tRNA ligase</fullName>
        <ecNumber evidence="1">6.1.1.11</ecNumber>
    </recommendedName>
    <alternativeName>
        <fullName evidence="6">Seryl-tRNA synthetase</fullName>
    </alternativeName>
    <alternativeName>
        <fullName evidence="7">Seryl-tRNA(Ser) synthetase</fullName>
    </alternativeName>
</protein>
<dbReference type="SUPFAM" id="SSF46589">
    <property type="entry name" value="tRNA-binding arm"/>
    <property type="match status" value="1"/>
</dbReference>
<dbReference type="PANTHER" id="PTHR11778">
    <property type="entry name" value="SERYL-TRNA SYNTHETASE"/>
    <property type="match status" value="1"/>
</dbReference>
<feature type="compositionally biased region" description="Low complexity" evidence="9">
    <location>
        <begin position="42"/>
        <end position="60"/>
    </location>
</feature>
<keyword evidence="2 11" id="KW-0436">Ligase</keyword>
<evidence type="ECO:0000256" key="5">
    <source>
        <dbReference type="ARBA" id="ARBA00023146"/>
    </source>
</evidence>
<evidence type="ECO:0000259" key="10">
    <source>
        <dbReference type="PROSITE" id="PS50862"/>
    </source>
</evidence>
<dbReference type="AlphaFoldDB" id="A0A1B9GKB9"/>
<name>A0A1B9GKB9_9TREE</name>
<dbReference type="EC" id="6.1.1.11" evidence="1"/>
<dbReference type="InterPro" id="IPR006195">
    <property type="entry name" value="aa-tRNA-synth_II"/>
</dbReference>
<dbReference type="STRING" id="1296120.A0A1B9GKB9"/>
<evidence type="ECO:0000256" key="8">
    <source>
        <dbReference type="SAM" id="Coils"/>
    </source>
</evidence>